<dbReference type="GO" id="GO:0005737">
    <property type="term" value="C:cytoplasm"/>
    <property type="evidence" value="ECO:0007669"/>
    <property type="project" value="TreeGrafter"/>
</dbReference>
<reference evidence="8" key="1">
    <citation type="submission" date="2013-08" db="EMBL/GenBank/DDBJ databases">
        <authorList>
            <person name="Mendez C."/>
            <person name="Richter M."/>
            <person name="Ferrer M."/>
            <person name="Sanchez J."/>
        </authorList>
    </citation>
    <scope>NUCLEOTIDE SEQUENCE</scope>
</reference>
<keyword evidence="3" id="KW-0479">Metal-binding</keyword>
<keyword evidence="4" id="KW-0862">Zinc</keyword>
<feature type="domain" description="Alcohol dehydrogenase-like N-terminal" evidence="7">
    <location>
        <begin position="1"/>
        <end position="80"/>
    </location>
</feature>
<comment type="caution">
    <text evidence="8">The sequence shown here is derived from an EMBL/GenBank/DDBJ whole genome shotgun (WGS) entry which is preliminary data.</text>
</comment>
<dbReference type="InterPro" id="IPR011032">
    <property type="entry name" value="GroES-like_sf"/>
</dbReference>
<evidence type="ECO:0000256" key="2">
    <source>
        <dbReference type="ARBA" id="ARBA00008072"/>
    </source>
</evidence>
<dbReference type="InterPro" id="IPR036291">
    <property type="entry name" value="NAD(P)-bd_dom_sf"/>
</dbReference>
<name>T0ZBR1_9ZZZZ</name>
<dbReference type="InterPro" id="IPR002328">
    <property type="entry name" value="ADH_Zn_CS"/>
</dbReference>
<dbReference type="Gene3D" id="3.90.180.10">
    <property type="entry name" value="Medium-chain alcohol dehydrogenases, catalytic domain"/>
    <property type="match status" value="1"/>
</dbReference>
<gene>
    <name evidence="8" type="ORF">B1B_13054</name>
</gene>
<evidence type="ECO:0000259" key="6">
    <source>
        <dbReference type="Pfam" id="PF00107"/>
    </source>
</evidence>
<dbReference type="GO" id="GO:0008270">
    <property type="term" value="F:zinc ion binding"/>
    <property type="evidence" value="ECO:0007669"/>
    <property type="project" value="InterPro"/>
</dbReference>
<dbReference type="EMBL" id="AUZY01008586">
    <property type="protein sequence ID" value="EQD45441.1"/>
    <property type="molecule type" value="Genomic_DNA"/>
</dbReference>
<evidence type="ECO:0000259" key="7">
    <source>
        <dbReference type="Pfam" id="PF08240"/>
    </source>
</evidence>
<dbReference type="GO" id="GO:0004022">
    <property type="term" value="F:alcohol dehydrogenase (NAD+) activity"/>
    <property type="evidence" value="ECO:0007669"/>
    <property type="project" value="TreeGrafter"/>
</dbReference>
<protein>
    <submittedName>
        <fullName evidence="8">Zinc-binding alcohol dehydrogenase family protein</fullName>
    </submittedName>
</protein>
<comment type="similarity">
    <text evidence="2">Belongs to the zinc-containing alcohol dehydrogenase family.</text>
</comment>
<sequence>MIPGHEVVGRIELRGREVQQYRVGDRVGIPWLHRTCGHCRFCATGRENLCPSKEFTGYTVAGGYAEYARVDEAFALPLPDGDAGPLAPLLCAGIIGYRALKIASPPPGGRVGFFGFGGSAHLTLQLAAKLGFETVVYSRSASHRRLAETLGATEVVEPSSRVGMSPSGRLDSALVFAPAGEVAVQALAELDRGGSLAIAAIHLSPIPPIAYDRLLFGERRIQGVEANTRADAREFLRLAQRLGLRATTTTLPLESANQALVDLKAGRIDGAVVLDPRGAGSSDPPRDLAT</sequence>
<dbReference type="PANTHER" id="PTHR42940">
    <property type="entry name" value="ALCOHOL DEHYDROGENASE 1-RELATED"/>
    <property type="match status" value="1"/>
</dbReference>
<keyword evidence="5" id="KW-0560">Oxidoreductase</keyword>
<evidence type="ECO:0000256" key="4">
    <source>
        <dbReference type="ARBA" id="ARBA00022833"/>
    </source>
</evidence>
<evidence type="ECO:0000313" key="8">
    <source>
        <dbReference type="EMBL" id="EQD45441.1"/>
    </source>
</evidence>
<organism evidence="8">
    <name type="scientific">mine drainage metagenome</name>
    <dbReference type="NCBI Taxonomy" id="410659"/>
    <lineage>
        <taxon>unclassified sequences</taxon>
        <taxon>metagenomes</taxon>
        <taxon>ecological metagenomes</taxon>
    </lineage>
</organism>
<dbReference type="AlphaFoldDB" id="T0ZBR1"/>
<dbReference type="NCBIfam" id="TIGR02822">
    <property type="entry name" value="adh_fam_2"/>
    <property type="match status" value="1"/>
</dbReference>
<dbReference type="PANTHER" id="PTHR42940:SF8">
    <property type="entry name" value="VACUOLAR PROTEIN SORTING-ASSOCIATED PROTEIN 11"/>
    <property type="match status" value="1"/>
</dbReference>
<feature type="domain" description="Alcohol dehydrogenase-like C-terminal" evidence="6">
    <location>
        <begin position="121"/>
        <end position="240"/>
    </location>
</feature>
<evidence type="ECO:0000256" key="3">
    <source>
        <dbReference type="ARBA" id="ARBA00022723"/>
    </source>
</evidence>
<dbReference type="PROSITE" id="PS00059">
    <property type="entry name" value="ADH_ZINC"/>
    <property type="match status" value="1"/>
</dbReference>
<dbReference type="Gene3D" id="3.40.50.720">
    <property type="entry name" value="NAD(P)-binding Rossmann-like Domain"/>
    <property type="match status" value="1"/>
</dbReference>
<comment type="cofactor">
    <cofactor evidence="1">
        <name>Zn(2+)</name>
        <dbReference type="ChEBI" id="CHEBI:29105"/>
    </cofactor>
</comment>
<dbReference type="InterPro" id="IPR013149">
    <property type="entry name" value="ADH-like_C"/>
</dbReference>
<dbReference type="InterPro" id="IPR014187">
    <property type="entry name" value="ADH_Zn_typ-2"/>
</dbReference>
<proteinExistence type="inferred from homology"/>
<evidence type="ECO:0000256" key="1">
    <source>
        <dbReference type="ARBA" id="ARBA00001947"/>
    </source>
</evidence>
<dbReference type="SUPFAM" id="SSF51735">
    <property type="entry name" value="NAD(P)-binding Rossmann-fold domains"/>
    <property type="match status" value="1"/>
</dbReference>
<accession>T0ZBR1</accession>
<dbReference type="Pfam" id="PF08240">
    <property type="entry name" value="ADH_N"/>
    <property type="match status" value="1"/>
</dbReference>
<reference evidence="8" key="2">
    <citation type="journal article" date="2014" name="ISME J.">
        <title>Microbial stratification in low pH oxic and suboxic macroscopic growths along an acid mine drainage.</title>
        <authorList>
            <person name="Mendez-Garcia C."/>
            <person name="Mesa V."/>
            <person name="Sprenger R.R."/>
            <person name="Richter M."/>
            <person name="Diez M.S."/>
            <person name="Solano J."/>
            <person name="Bargiela R."/>
            <person name="Golyshina O.V."/>
            <person name="Manteca A."/>
            <person name="Ramos J.L."/>
            <person name="Gallego J.R."/>
            <person name="Llorente I."/>
            <person name="Martins Dos Santos V.A."/>
            <person name="Jensen O.N."/>
            <person name="Pelaez A.I."/>
            <person name="Sanchez J."/>
            <person name="Ferrer M."/>
        </authorList>
    </citation>
    <scope>NUCLEOTIDE SEQUENCE</scope>
</reference>
<evidence type="ECO:0000256" key="5">
    <source>
        <dbReference type="ARBA" id="ARBA00023002"/>
    </source>
</evidence>
<dbReference type="InterPro" id="IPR013154">
    <property type="entry name" value="ADH-like_N"/>
</dbReference>
<dbReference type="Pfam" id="PF00107">
    <property type="entry name" value="ADH_zinc_N"/>
    <property type="match status" value="1"/>
</dbReference>
<dbReference type="SUPFAM" id="SSF50129">
    <property type="entry name" value="GroES-like"/>
    <property type="match status" value="1"/>
</dbReference>